<dbReference type="SUPFAM" id="SSF53448">
    <property type="entry name" value="Nucleotide-diphospho-sugar transferases"/>
    <property type="match status" value="1"/>
</dbReference>
<accession>A0A7G6SQH8</accession>
<gene>
    <name evidence="1" type="ORF">HB778_09115</name>
</gene>
<dbReference type="InterPro" id="IPR029044">
    <property type="entry name" value="Nucleotide-diphossugar_trans"/>
</dbReference>
<proteinExistence type="predicted"/>
<dbReference type="RefSeq" id="WP_183463185.1">
    <property type="nucleotide sequence ID" value="NZ_CP050296.1"/>
</dbReference>
<dbReference type="AlphaFoldDB" id="A0A7G6SQH8"/>
<sequence length="304" mass="35231">MGASEAPEGENPPRISIAEWERLNRPPRREALLRYRWRTFRFLRTSAPVSELQGRQQAFRNAIVASVAFNRPDVIAWQIHLVRRYLAEHESYIVFDNSKKEEARGAIRDLCRRQHVPYVALPRNRLVVSRSHGQALNWIVRNFMTGFGPKLFGFIDHDIFPTGPFSIRDRLEGKSLYGSMRHDTPTPGGWFLWPGFCFFDGSLLRRPLDFAPSYRFHMDSGGGNWPLLYRSIDPASVRFTQNSLLRFGEGDDQHEDFFMLVDGWLHVTNASNWRKQPVDRREHLVALLRQAGGPDQPDVTFEPI</sequence>
<protein>
    <submittedName>
        <fullName evidence="1">Uncharacterized protein</fullName>
    </submittedName>
</protein>
<reference evidence="2" key="1">
    <citation type="journal article" date="2020" name="Mol. Plant Microbe">
        <title>Rhizobial microsymbionts of the narrowly endemic Oxytropis species growing in Kamchatka are characterized by significant genetic diversity and possess a set of genes that are associated with T3SS and T6SS secretion systems and can affect the development of symbiosis.</title>
        <authorList>
            <person name="Safronova V."/>
            <person name="Guro P."/>
            <person name="Sazanova A."/>
            <person name="Kuznetsova I."/>
            <person name="Belimov A."/>
            <person name="Yakubov V."/>
            <person name="Chirak E."/>
            <person name="Afonin A."/>
            <person name="Gogolev Y."/>
            <person name="Andronov E."/>
            <person name="Tikhonovich I."/>
        </authorList>
    </citation>
    <scope>NUCLEOTIDE SEQUENCE [LARGE SCALE GENOMIC DNA]</scope>
    <source>
        <strain evidence="2">583</strain>
    </source>
</reference>
<evidence type="ECO:0000313" key="1">
    <source>
        <dbReference type="EMBL" id="QND56760.1"/>
    </source>
</evidence>
<dbReference type="EMBL" id="CP050296">
    <property type="protein sequence ID" value="QND56760.1"/>
    <property type="molecule type" value="Genomic_DNA"/>
</dbReference>
<evidence type="ECO:0000313" key="2">
    <source>
        <dbReference type="Proteomes" id="UP000515465"/>
    </source>
</evidence>
<organism evidence="1 2">
    <name type="scientific">Mesorhizobium huakuii</name>
    <dbReference type="NCBI Taxonomy" id="28104"/>
    <lineage>
        <taxon>Bacteria</taxon>
        <taxon>Pseudomonadati</taxon>
        <taxon>Pseudomonadota</taxon>
        <taxon>Alphaproteobacteria</taxon>
        <taxon>Hyphomicrobiales</taxon>
        <taxon>Phyllobacteriaceae</taxon>
        <taxon>Mesorhizobium</taxon>
    </lineage>
</organism>
<name>A0A7G6SQH8_9HYPH</name>
<dbReference type="Proteomes" id="UP000515465">
    <property type="component" value="Chromosome"/>
</dbReference>